<gene>
    <name evidence="2" type="ORF">SAY86_004815</name>
</gene>
<dbReference type="AlphaFoldDB" id="A0AAN7N7A8"/>
<dbReference type="PROSITE" id="PS50181">
    <property type="entry name" value="FBOX"/>
    <property type="match status" value="1"/>
</dbReference>
<dbReference type="EMBL" id="JAXQNO010000001">
    <property type="protein sequence ID" value="KAK4804998.1"/>
    <property type="molecule type" value="Genomic_DNA"/>
</dbReference>
<dbReference type="SUPFAM" id="SSF81383">
    <property type="entry name" value="F-box domain"/>
    <property type="match status" value="1"/>
</dbReference>
<dbReference type="InterPro" id="IPR050796">
    <property type="entry name" value="SCF_F-box_component"/>
</dbReference>
<feature type="domain" description="F-box" evidence="1">
    <location>
        <begin position="45"/>
        <end position="94"/>
    </location>
</feature>
<dbReference type="SUPFAM" id="SSF50965">
    <property type="entry name" value="Galactose oxidase, central domain"/>
    <property type="match status" value="1"/>
</dbReference>
<organism evidence="2 3">
    <name type="scientific">Trapa natans</name>
    <name type="common">Water chestnut</name>
    <dbReference type="NCBI Taxonomy" id="22666"/>
    <lineage>
        <taxon>Eukaryota</taxon>
        <taxon>Viridiplantae</taxon>
        <taxon>Streptophyta</taxon>
        <taxon>Embryophyta</taxon>
        <taxon>Tracheophyta</taxon>
        <taxon>Spermatophyta</taxon>
        <taxon>Magnoliopsida</taxon>
        <taxon>eudicotyledons</taxon>
        <taxon>Gunneridae</taxon>
        <taxon>Pentapetalae</taxon>
        <taxon>rosids</taxon>
        <taxon>malvids</taxon>
        <taxon>Myrtales</taxon>
        <taxon>Lythraceae</taxon>
        <taxon>Trapa</taxon>
    </lineage>
</organism>
<dbReference type="PANTHER" id="PTHR31672:SF12">
    <property type="entry name" value="F-BOX DOMAIN-CONTAINING PROTEIN"/>
    <property type="match status" value="1"/>
</dbReference>
<dbReference type="InterPro" id="IPR001810">
    <property type="entry name" value="F-box_dom"/>
</dbReference>
<dbReference type="Pfam" id="PF00646">
    <property type="entry name" value="F-box"/>
    <property type="match status" value="1"/>
</dbReference>
<dbReference type="Gene3D" id="1.20.1280.50">
    <property type="match status" value="1"/>
</dbReference>
<evidence type="ECO:0000313" key="3">
    <source>
        <dbReference type="Proteomes" id="UP001346149"/>
    </source>
</evidence>
<accession>A0AAN7N7A8</accession>
<protein>
    <recommendedName>
        <fullName evidence="1">F-box domain-containing protein</fullName>
    </recommendedName>
</protein>
<keyword evidence="3" id="KW-1185">Reference proteome</keyword>
<comment type="caution">
    <text evidence="2">The sequence shown here is derived from an EMBL/GenBank/DDBJ whole genome shotgun (WGS) entry which is preliminary data.</text>
</comment>
<dbReference type="Pfam" id="PF03478">
    <property type="entry name" value="Beta-prop_KIB1-4"/>
    <property type="match status" value="1"/>
</dbReference>
<proteinExistence type="predicted"/>
<dbReference type="InterPro" id="IPR011043">
    <property type="entry name" value="Gal_Oxase/kelch_b-propeller"/>
</dbReference>
<dbReference type="SMART" id="SM00256">
    <property type="entry name" value="FBOX"/>
    <property type="match status" value="1"/>
</dbReference>
<dbReference type="PANTHER" id="PTHR31672">
    <property type="entry name" value="BNACNNG10540D PROTEIN"/>
    <property type="match status" value="1"/>
</dbReference>
<dbReference type="Proteomes" id="UP001346149">
    <property type="component" value="Unassembled WGS sequence"/>
</dbReference>
<dbReference type="InterPro" id="IPR036047">
    <property type="entry name" value="F-box-like_dom_sf"/>
</dbReference>
<evidence type="ECO:0000313" key="2">
    <source>
        <dbReference type="EMBL" id="KAK4804998.1"/>
    </source>
</evidence>
<dbReference type="InterPro" id="IPR005174">
    <property type="entry name" value="KIB1-4_b-propeller"/>
</dbReference>
<name>A0AAN7N7A8_TRANT</name>
<evidence type="ECO:0000259" key="1">
    <source>
        <dbReference type="PROSITE" id="PS50181"/>
    </source>
</evidence>
<dbReference type="FunFam" id="1.20.1280.50:FF:000040">
    <property type="entry name" value="protein UNUSUAL FLORAL ORGANS"/>
    <property type="match status" value="1"/>
</dbReference>
<sequence>MEAFHGSMSSTLPFPYAYSASTTNFMPNSSFHAPVSAATGPWLDSRIWSRLPQQLLDRVIAFLPPPAFFRARCVCKRWYSLLFSDNFLELYLQVSPGRHWFIFFKHKSPKSYNICRNNSIGMSSTTTSDNFGHAVSRGAANCEGYLFDPYEFSWHRVSFAFVPSGFCPTSSSGGLVCWVSDEAGTKSLLLSNPLLGSLTPLPPTFRPRLFPTIGMDVTPASIDVVVAGDDLISPYAVKNLSSESFHIDSGGFFSLWGTTSTLPRLCSLEPGRMVFVGGKFYCMNYSPFSILAYDAAANGWCKIQAPMRRFLRCPSLVEGGGRLVLVAAVEKSKLNVPRSLRLWAMQPPCRTSWVEIERMPQQLYVQFEEMEGGLGFDCVGHGEFVLITIRGTGLDNRGLVFDMWRKRWQWIPPCPYAAASGAGREAGGEGGVELQGFAYEPRLATPVTAILDQLALPFQQFNA</sequence>
<reference evidence="2 3" key="1">
    <citation type="journal article" date="2023" name="Hortic Res">
        <title>Pangenome of water caltrop reveals structural variations and asymmetric subgenome divergence after allopolyploidization.</title>
        <authorList>
            <person name="Zhang X."/>
            <person name="Chen Y."/>
            <person name="Wang L."/>
            <person name="Yuan Y."/>
            <person name="Fang M."/>
            <person name="Shi L."/>
            <person name="Lu R."/>
            <person name="Comes H.P."/>
            <person name="Ma Y."/>
            <person name="Chen Y."/>
            <person name="Huang G."/>
            <person name="Zhou Y."/>
            <person name="Zheng Z."/>
            <person name="Qiu Y."/>
        </authorList>
    </citation>
    <scope>NUCLEOTIDE SEQUENCE [LARGE SCALE GENOMIC DNA]</scope>
    <source>
        <strain evidence="2">F231</strain>
    </source>
</reference>